<dbReference type="Proteomes" id="UP000013237">
    <property type="component" value="Unassembled WGS sequence"/>
</dbReference>
<accession>A0AAD2W885</accession>
<keyword evidence="1" id="KW-0812">Transmembrane</keyword>
<feature type="transmembrane region" description="Helical" evidence="1">
    <location>
        <begin position="359"/>
        <end position="379"/>
    </location>
</feature>
<dbReference type="EMBL" id="APBQ01000122">
    <property type="protein sequence ID" value="ENY75777.1"/>
    <property type="molecule type" value="Genomic_DNA"/>
</dbReference>
<name>A0AAD2W885_PSEPU</name>
<keyword evidence="1" id="KW-1133">Transmembrane helix</keyword>
<dbReference type="RefSeq" id="WP_004576737.1">
    <property type="nucleotide sequence ID" value="NZ_APBQ01000122.1"/>
</dbReference>
<gene>
    <name evidence="3" type="ORF">C206_20541</name>
</gene>
<feature type="domain" description="Dermonecrotic toxin N-terminal" evidence="2">
    <location>
        <begin position="18"/>
        <end position="272"/>
    </location>
</feature>
<protein>
    <recommendedName>
        <fullName evidence="2">Dermonecrotic toxin N-terminal domain-containing protein</fullName>
    </recommendedName>
</protein>
<evidence type="ECO:0000313" key="3">
    <source>
        <dbReference type="EMBL" id="ENY75777.1"/>
    </source>
</evidence>
<dbReference type="AlphaFoldDB" id="A0AAD2W885"/>
<dbReference type="Pfam" id="PF20178">
    <property type="entry name" value="ToxA_N"/>
    <property type="match status" value="1"/>
</dbReference>
<evidence type="ECO:0000313" key="4">
    <source>
        <dbReference type="Proteomes" id="UP000013237"/>
    </source>
</evidence>
<proteinExistence type="predicted"/>
<dbReference type="SUPFAM" id="SSF56399">
    <property type="entry name" value="ADP-ribosylation"/>
    <property type="match status" value="1"/>
</dbReference>
<evidence type="ECO:0000259" key="2">
    <source>
        <dbReference type="Pfam" id="PF20178"/>
    </source>
</evidence>
<keyword evidence="1" id="KW-0472">Membrane</keyword>
<sequence>MNVKETISLAQVAQRLLGQFPDLHSLARQAAGHVLRRQLGYWLDPDGLYWHEFQSAASSSLSFTGWRHSGPPRRSLSLTELVIQRFSPQQQASADELSIYGGFYRVDASHAVYDERNEVRLDPQQVLTAFWRLDFAGRYTEALGTFRARHGEDYCVLARARFMAAVGQSGLSEHERQELMGVTLAAPALPTTVKALRLARQASAQSGWNALVIGGISAKLMFLRKLKTGRLCLYLADVQAVVQVFDDRHAFQEWMADQAATTVGRERLVRLFVGDGVLAQSLRPRLRNYFKLLAQSRGDTAILGQSIEGDLFVRLRDAVMDDLTSDAHERLTTNAQLRKADWLSGLQAASFIIAPMAPLGWPVILASLGLGTASLALHLDRAINGKQAWRTAAWWSVLTDILFILLDIAMMRASELFTDGHVPPRVTGQAQASPAKVDWGLYMAPAADDLLAVSDQALARQQALLGAVPWADLDALGPNGEYLDAFSEPYPVFRDEHGFGSPAIAEYTSSPERYNNLWRGMPLEGTRAAHIQRSHALSHALGQIGVTNQVRLYRAASSLRGTGFQAVGEGAVEVGDVLVTTDFTSFTENPYALWEVFNDPQAQISGRDVFDENALVYVLEPGEDMQATPIGPFSRRPDEAESLMMPGRYLQVEKVTAVQGHNYRFTEVCLKALALAQAPSGKAVRDMRTGKLFDRQALAMRLGTEDDSLMRTFFALPS</sequence>
<evidence type="ECO:0000256" key="1">
    <source>
        <dbReference type="SAM" id="Phobius"/>
    </source>
</evidence>
<dbReference type="InterPro" id="IPR046673">
    <property type="entry name" value="ToxA_N"/>
</dbReference>
<comment type="caution">
    <text evidence="3">The sequence shown here is derived from an EMBL/GenBank/DDBJ whole genome shotgun (WGS) entry which is preliminary data.</text>
</comment>
<dbReference type="Gene3D" id="3.90.176.10">
    <property type="entry name" value="Toxin ADP-ribosyltransferase, Chain A, domain 1"/>
    <property type="match status" value="1"/>
</dbReference>
<feature type="transmembrane region" description="Helical" evidence="1">
    <location>
        <begin position="391"/>
        <end position="411"/>
    </location>
</feature>
<reference evidence="3 4" key="1">
    <citation type="submission" date="2013-02" db="EMBL/GenBank/DDBJ databases">
        <title>Insights into the proteome of triclosan-resistant Pseudomonas putida TRO1, isolated from activated sludge.</title>
        <authorList>
            <person name="Lolas I.B."/>
            <person name="Almeida B."/>
            <person name="Starnawski P.M."/>
            <person name="Soenderkaer M."/>
            <person name="Nielsen K.L."/>
            <person name="Nielsen J.L."/>
        </authorList>
    </citation>
    <scope>NUCLEOTIDE SEQUENCE [LARGE SCALE GENOMIC DNA]</scope>
    <source>
        <strain evidence="3 4">TRO1</strain>
    </source>
</reference>
<organism evidence="3 4">
    <name type="scientific">Pseudomonas putida TRO1</name>
    <dbReference type="NCBI Taxonomy" id="1227924"/>
    <lineage>
        <taxon>Bacteria</taxon>
        <taxon>Pseudomonadati</taxon>
        <taxon>Pseudomonadota</taxon>
        <taxon>Gammaproteobacteria</taxon>
        <taxon>Pseudomonadales</taxon>
        <taxon>Pseudomonadaceae</taxon>
        <taxon>Pseudomonas</taxon>
    </lineage>
</organism>